<name>A0A4C1WKT4_EUMVA</name>
<accession>A0A4C1WKT4</accession>
<protein>
    <submittedName>
        <fullName evidence="1">Uncharacterized protein</fullName>
    </submittedName>
</protein>
<evidence type="ECO:0000313" key="2">
    <source>
        <dbReference type="Proteomes" id="UP000299102"/>
    </source>
</evidence>
<reference evidence="1 2" key="1">
    <citation type="journal article" date="2019" name="Commun. Biol.">
        <title>The bagworm genome reveals a unique fibroin gene that provides high tensile strength.</title>
        <authorList>
            <person name="Kono N."/>
            <person name="Nakamura H."/>
            <person name="Ohtoshi R."/>
            <person name="Tomita M."/>
            <person name="Numata K."/>
            <person name="Arakawa K."/>
        </authorList>
    </citation>
    <scope>NUCLEOTIDE SEQUENCE [LARGE SCALE GENOMIC DNA]</scope>
</reference>
<organism evidence="1 2">
    <name type="scientific">Eumeta variegata</name>
    <name type="common">Bagworm moth</name>
    <name type="synonym">Eumeta japonica</name>
    <dbReference type="NCBI Taxonomy" id="151549"/>
    <lineage>
        <taxon>Eukaryota</taxon>
        <taxon>Metazoa</taxon>
        <taxon>Ecdysozoa</taxon>
        <taxon>Arthropoda</taxon>
        <taxon>Hexapoda</taxon>
        <taxon>Insecta</taxon>
        <taxon>Pterygota</taxon>
        <taxon>Neoptera</taxon>
        <taxon>Endopterygota</taxon>
        <taxon>Lepidoptera</taxon>
        <taxon>Glossata</taxon>
        <taxon>Ditrysia</taxon>
        <taxon>Tineoidea</taxon>
        <taxon>Psychidae</taxon>
        <taxon>Oiketicinae</taxon>
        <taxon>Eumeta</taxon>
    </lineage>
</organism>
<comment type="caution">
    <text evidence="1">The sequence shown here is derived from an EMBL/GenBank/DDBJ whole genome shotgun (WGS) entry which is preliminary data.</text>
</comment>
<dbReference type="EMBL" id="BGZK01000585">
    <property type="protein sequence ID" value="GBP51633.1"/>
    <property type="molecule type" value="Genomic_DNA"/>
</dbReference>
<proteinExistence type="predicted"/>
<dbReference type="Proteomes" id="UP000299102">
    <property type="component" value="Unassembled WGS sequence"/>
</dbReference>
<keyword evidence="2" id="KW-1185">Reference proteome</keyword>
<gene>
    <name evidence="1" type="ORF">EVAR_96229_1</name>
</gene>
<sequence length="106" mass="11887">MSPRSKHRETNGRHLFYKTGHIATPVLEVQTAVNSEWNGLRTEPCGILILIADLEDHHYQRLGVCHSNMTLEVQAKDPCRCSDVVVLDKSLKTPNASRDFSQSSAE</sequence>
<dbReference type="AlphaFoldDB" id="A0A4C1WKT4"/>
<evidence type="ECO:0000313" key="1">
    <source>
        <dbReference type="EMBL" id="GBP51633.1"/>
    </source>
</evidence>